<name>A0A1J9Q8S5_9EURO</name>
<evidence type="ECO:0000313" key="1">
    <source>
        <dbReference type="EMBL" id="OJD24937.1"/>
    </source>
</evidence>
<evidence type="ECO:0000313" key="2">
    <source>
        <dbReference type="Proteomes" id="UP000242791"/>
    </source>
</evidence>
<reference evidence="1 2" key="1">
    <citation type="submission" date="2015-08" db="EMBL/GenBank/DDBJ databases">
        <title>Emmonsia species relationships and genome sequence.</title>
        <authorList>
            <person name="Cuomo C.A."/>
            <person name="Schwartz I.S."/>
            <person name="Kenyon C."/>
            <person name="De Hoog G.S."/>
            <person name="Govender N.P."/>
            <person name="Botha A."/>
            <person name="Moreno L."/>
            <person name="De Vries M."/>
            <person name="Munoz J.F."/>
            <person name="Stielow J.B."/>
        </authorList>
    </citation>
    <scope>NUCLEOTIDE SEQUENCE [LARGE SCALE GENOMIC DNA]</scope>
    <source>
        <strain evidence="1 2">EI222</strain>
    </source>
</reference>
<dbReference type="AlphaFoldDB" id="A0A1J9Q8S5"/>
<comment type="caution">
    <text evidence="1">The sequence shown here is derived from an EMBL/GenBank/DDBJ whole genome shotgun (WGS) entry which is preliminary data.</text>
</comment>
<keyword evidence="2" id="KW-1185">Reference proteome</keyword>
<gene>
    <name evidence="1" type="ORF">ACJ73_03698</name>
</gene>
<dbReference type="VEuPathDB" id="FungiDB:ACJ73_03698"/>
<dbReference type="Proteomes" id="UP000242791">
    <property type="component" value="Unassembled WGS sequence"/>
</dbReference>
<sequence length="111" mass="12329">MAHDMQPTAAAYTYFGFNIILASVRHPFPGQPCQRAQACRDFCDVCHHANNEHREYECKACHQPNKWKICQQLSHGTHVMCVKCEQCAPGGGPAGSQPGGYMKYLCDEVGN</sequence>
<proteinExistence type="predicted"/>
<accession>A0A1J9Q8S5</accession>
<organism evidence="1 2">
    <name type="scientific">Blastomyces percursus</name>
    <dbReference type="NCBI Taxonomy" id="1658174"/>
    <lineage>
        <taxon>Eukaryota</taxon>
        <taxon>Fungi</taxon>
        <taxon>Dikarya</taxon>
        <taxon>Ascomycota</taxon>
        <taxon>Pezizomycotina</taxon>
        <taxon>Eurotiomycetes</taxon>
        <taxon>Eurotiomycetidae</taxon>
        <taxon>Onygenales</taxon>
        <taxon>Ajellomycetaceae</taxon>
        <taxon>Blastomyces</taxon>
    </lineage>
</organism>
<dbReference type="EMBL" id="LGTZ01000460">
    <property type="protein sequence ID" value="OJD24937.1"/>
    <property type="molecule type" value="Genomic_DNA"/>
</dbReference>
<protein>
    <submittedName>
        <fullName evidence="1">Uncharacterized protein</fullName>
    </submittedName>
</protein>